<dbReference type="InterPro" id="IPR001387">
    <property type="entry name" value="Cro/C1-type_HTH"/>
</dbReference>
<organism evidence="2 3">
    <name type="scientific">Brachyspira pilosicoli</name>
    <name type="common">Serpulina pilosicoli</name>
    <dbReference type="NCBI Taxonomy" id="52584"/>
    <lineage>
        <taxon>Bacteria</taxon>
        <taxon>Pseudomonadati</taxon>
        <taxon>Spirochaetota</taxon>
        <taxon>Spirochaetia</taxon>
        <taxon>Brachyspirales</taxon>
        <taxon>Brachyspiraceae</taxon>
        <taxon>Brachyspira</taxon>
    </lineage>
</organism>
<dbReference type="SMART" id="SM00530">
    <property type="entry name" value="HTH_XRE"/>
    <property type="match status" value="1"/>
</dbReference>
<dbReference type="AlphaFoldDB" id="A0A5C8EAV0"/>
<comment type="caution">
    <text evidence="2">The sequence shown here is derived from an EMBL/GenBank/DDBJ whole genome shotgun (WGS) entry which is preliminary data.</text>
</comment>
<feature type="domain" description="HTH cro/C1-type" evidence="1">
    <location>
        <begin position="34"/>
        <end position="87"/>
    </location>
</feature>
<dbReference type="EMBL" id="SAXY01000080">
    <property type="protein sequence ID" value="TXJ35207.1"/>
    <property type="molecule type" value="Genomic_DNA"/>
</dbReference>
<proteinExistence type="predicted"/>
<dbReference type="SUPFAM" id="SSF47413">
    <property type="entry name" value="lambda repressor-like DNA-binding domains"/>
    <property type="match status" value="1"/>
</dbReference>
<dbReference type="GO" id="GO:0003677">
    <property type="term" value="F:DNA binding"/>
    <property type="evidence" value="ECO:0007669"/>
    <property type="project" value="InterPro"/>
</dbReference>
<dbReference type="Proteomes" id="UP000323176">
    <property type="component" value="Unassembled WGS sequence"/>
</dbReference>
<dbReference type="Pfam" id="PF01381">
    <property type="entry name" value="HTH_3"/>
    <property type="match status" value="1"/>
</dbReference>
<evidence type="ECO:0000313" key="2">
    <source>
        <dbReference type="EMBL" id="TXJ35207.1"/>
    </source>
</evidence>
<reference evidence="2 3" key="1">
    <citation type="journal article" date="1992" name="Lakartidningen">
        <title>[Penicillin V and not amoxicillin is the first choice preparation in acute otitis].</title>
        <authorList>
            <person name="Kamme C."/>
            <person name="Lundgren K."/>
            <person name="Prellner K."/>
        </authorList>
    </citation>
    <scope>NUCLEOTIDE SEQUENCE [LARGE SCALE GENOMIC DNA]</scope>
    <source>
        <strain evidence="2 3">PC5538III-hc</strain>
    </source>
</reference>
<accession>A0A5C8EAV0</accession>
<dbReference type="InterPro" id="IPR010982">
    <property type="entry name" value="Lambda_DNA-bd_dom_sf"/>
</dbReference>
<protein>
    <submittedName>
        <fullName evidence="2">XRE family transcriptional regulator</fullName>
    </submittedName>
</protein>
<dbReference type="Gene3D" id="1.10.260.40">
    <property type="entry name" value="lambda repressor-like DNA-binding domains"/>
    <property type="match status" value="1"/>
</dbReference>
<evidence type="ECO:0000259" key="1">
    <source>
        <dbReference type="PROSITE" id="PS50943"/>
    </source>
</evidence>
<dbReference type="CDD" id="cd00093">
    <property type="entry name" value="HTH_XRE"/>
    <property type="match status" value="1"/>
</dbReference>
<name>A0A5C8EAV0_BRAPL</name>
<dbReference type="PROSITE" id="PS50943">
    <property type="entry name" value="HTH_CROC1"/>
    <property type="match status" value="1"/>
</dbReference>
<dbReference type="OrthoDB" id="332016at2"/>
<gene>
    <name evidence="2" type="ORF">EPJ72_12740</name>
</gene>
<evidence type="ECO:0000313" key="3">
    <source>
        <dbReference type="Proteomes" id="UP000323176"/>
    </source>
</evidence>
<sequence length="122" mass="13802">MKLIKHKEKDYSKDLEAKRFYDINCVLQTLSSEINEMRTQKGMTQKELANKAGITQQQLSKVELGANCNMSTFISVASVLGLDINLVSHNSIKNDSKNKHIRIKNKSRNLSNTKKQYASSVV</sequence>